<dbReference type="InterPro" id="IPR000845">
    <property type="entry name" value="Nucleoside_phosphorylase_d"/>
</dbReference>
<protein>
    <recommendedName>
        <fullName evidence="7">Nucleoside phosphorylase domain-containing protein</fullName>
    </recommendedName>
</protein>
<accession>A0ABR4KMS4</accession>
<dbReference type="Proteomes" id="UP001610444">
    <property type="component" value="Unassembled WGS sequence"/>
</dbReference>
<dbReference type="InterPro" id="IPR053137">
    <property type="entry name" value="NLR-like"/>
</dbReference>
<dbReference type="Gene3D" id="3.40.50.1580">
    <property type="entry name" value="Nucleoside phosphorylase domain"/>
    <property type="match status" value="1"/>
</dbReference>
<evidence type="ECO:0008006" key="7">
    <source>
        <dbReference type="Google" id="ProtNLM"/>
    </source>
</evidence>
<dbReference type="Gene3D" id="3.40.50.300">
    <property type="entry name" value="P-loop containing nucleotide triphosphate hydrolases"/>
    <property type="match status" value="1"/>
</dbReference>
<proteinExistence type="predicted"/>
<dbReference type="PANTHER" id="PTHR46082">
    <property type="entry name" value="ATP/GTP-BINDING PROTEIN-RELATED"/>
    <property type="match status" value="1"/>
</dbReference>
<dbReference type="Pfam" id="PF22939">
    <property type="entry name" value="WHD_GPIID"/>
    <property type="match status" value="1"/>
</dbReference>
<dbReference type="InterPro" id="IPR054471">
    <property type="entry name" value="GPIID_WHD"/>
</dbReference>
<dbReference type="InterPro" id="IPR027417">
    <property type="entry name" value="P-loop_NTPase"/>
</dbReference>
<sequence length="1633" mass="182450">MELCHESYTVAWICALPLEMTAAKIMLATVHPPLSQPETDHNNYTLGSIASHNIAIACLPSGVYGTTSAAIVLAQMLPTFPSLRFALMVGIGGGVPNPGSTDIRLGDVIVSVPTAASGGVIQYDFGKTLHHGRLQRTGSLNKPPQYLLTAVAKVRSDRMTGDASIEAKILEATKKHRNMDEKFLRPSDDRLFTAIYDHSGEMADCSSCDHAKLVHRLERQSDGPRVHYGLIASGNQVMKSAIIRDSIARELGILCFEMEAAGLMDQLPCLVIRGVCDYCDSHKNKEWQAYAALTAAAYAAQLLGIVPSRKNDQTQSAGRTDFTAEEKACMRDLFVTDPVADRNALRRRKGNRSPGTFNWLLEADALKTWLGAPKDTSQEESDILWLYGNPGAGKSTAAITLTEQLPMHPDFINGAKRLAYFFCDSSSEKQRTAVAVLRGLLYQLITQHKALIKYLLPKYAVMGKQIFSSFDALWLVIAEMAACETDSQIYCIIDALDECEPNSQTVLLEQIYRKFNNFDDLDYVLQAKMRILITSRPYYEIRQVLGSFMCKDLASFSEIATDLELMIQEKVGILSKRHRYSKAVATEISLMLQYKAEGTFLWVGIACEELMRVQSMRAVKTLQALPRGLSALYQNLLSTAMLSGDEDDRDFIVKILTWVAYSQRPLTLGELSEACELFPEEDEETRCLFTRDTIDLCRLMVIVQDEHVLLLHTSVKDFLVNSTKEIDFLEANSALSYRCINRLIQSYGSNVAAGDAQFNREFLNYAVMYWPRHAQLAGSKFGIRQDQAYFFQNHWKNWLRSYQAASPSRSGFDASFSAFHAAVHWSLPQLLSSSIENPEQNFLDLFTVHGLAAYVDANFKDSEGVTPLQEAMRHHETDIICLFLSKLPPGYILEASLVEEVARDMQCGIEIMQLLFKQYGTHIQITEGVVMAAAENDSHGGEIIALLIMQQTYPFPVTEKVLSLIVNHFGKPMVTLLLEHRGEQIQFTEEMLASMVVQLDSTVTTLLLNRCGHRCLIPKRAVSSILTFFDGKVASLLFEKQGEQIEITEDTLVAAARNAAHGHEIMKILLSQKYDRHRITGRVFEAAAWNRTSGQDILTLLFRYGEGQFQISQNAVRLIMEYFDANMVALLFAKCGHQIPVTEDVIVAAANNYFDIERVMTHVIDRWGDQIQITRKLVKILLRKCQSMLQGLLDFQKQNSPDDNHHLRRKIILAALLHLYDILPDSNFNKAVKPLDPALEFLESSIYQVCSMKTVPDYVPTPAILLLIRKCEFEVISCILALCEYRVLVTHDLATALAEKGALGVTILMLLLRPDSLHVRFDTASLLVICRRFDPQILALLRSKGVLIQSPSVMIAAAAGNWTSGKGMAHALCEVNGQRLELTDAVALSAIGNWRSGEEFLTTLLQQPWGRIRLTKTFTMVVCRHCSQTLVSLLIGRLADGLFKIPMGALATLCERFDARLIAKLLNKCHGLFTISEDILESAALNWRYGDEVIALLIQTADPRTPITEETMVAAASNWYCGAKILDVLLSRRENVPITQRVCRAAVSNYYCGEAVLKSFLKQPGDHHIFITEGILMAAAKNSRCGLKILQLLHDHFGRIPITENLFHAARTGPDQFGALAICDLLFSWTGEH</sequence>
<evidence type="ECO:0000259" key="2">
    <source>
        <dbReference type="Pfam" id="PF01048"/>
    </source>
</evidence>
<name>A0ABR4KMS4_9EURO</name>
<dbReference type="EMBL" id="JBFXLR010000013">
    <property type="protein sequence ID" value="KAL2853575.1"/>
    <property type="molecule type" value="Genomic_DNA"/>
</dbReference>
<dbReference type="InterPro" id="IPR035994">
    <property type="entry name" value="Nucleoside_phosphorylase_sf"/>
</dbReference>
<dbReference type="Gene3D" id="1.20.5.340">
    <property type="match status" value="1"/>
</dbReference>
<comment type="caution">
    <text evidence="5">The sequence shown here is derived from an EMBL/GenBank/DDBJ whole genome shotgun (WGS) entry which is preliminary data.</text>
</comment>
<evidence type="ECO:0000256" key="1">
    <source>
        <dbReference type="ARBA" id="ARBA00022737"/>
    </source>
</evidence>
<gene>
    <name evidence="5" type="ORF">BJX68DRAFT_265042</name>
</gene>
<dbReference type="RefSeq" id="XP_070900941.1">
    <property type="nucleotide sequence ID" value="XM_071045140.1"/>
</dbReference>
<dbReference type="GeneID" id="98160304"/>
<dbReference type="InterPro" id="IPR056884">
    <property type="entry name" value="NPHP3-like_N"/>
</dbReference>
<reference evidence="5 6" key="1">
    <citation type="submission" date="2024-07" db="EMBL/GenBank/DDBJ databases">
        <title>Section-level genome sequencing and comparative genomics of Aspergillus sections Usti and Cavernicolus.</title>
        <authorList>
            <consortium name="Lawrence Berkeley National Laboratory"/>
            <person name="Nybo J.L."/>
            <person name="Vesth T.C."/>
            <person name="Theobald S."/>
            <person name="Frisvad J.C."/>
            <person name="Larsen T.O."/>
            <person name="Kjaerboelling I."/>
            <person name="Rothschild-Mancinelli K."/>
            <person name="Lyhne E.K."/>
            <person name="Kogle M.E."/>
            <person name="Barry K."/>
            <person name="Clum A."/>
            <person name="Na H."/>
            <person name="Ledsgaard L."/>
            <person name="Lin J."/>
            <person name="Lipzen A."/>
            <person name="Kuo A."/>
            <person name="Riley R."/>
            <person name="Mondo S."/>
            <person name="LaButti K."/>
            <person name="Haridas S."/>
            <person name="Pangalinan J."/>
            <person name="Salamov A.A."/>
            <person name="Simmons B.A."/>
            <person name="Magnuson J.K."/>
            <person name="Chen J."/>
            <person name="Drula E."/>
            <person name="Henrissat B."/>
            <person name="Wiebenga A."/>
            <person name="Lubbers R.J."/>
            <person name="Gomes A.C."/>
            <person name="Macurrencykelacurrency M.R."/>
            <person name="Stajich J."/>
            <person name="Grigoriev I.V."/>
            <person name="Mortensen U.H."/>
            <person name="De vries R.P."/>
            <person name="Baker S.E."/>
            <person name="Andersen M.R."/>
        </authorList>
    </citation>
    <scope>NUCLEOTIDE SEQUENCE [LARGE SCALE GENOMIC DNA]</scope>
    <source>
        <strain evidence="5 6">CBS 756.74</strain>
    </source>
</reference>
<evidence type="ECO:0000313" key="6">
    <source>
        <dbReference type="Proteomes" id="UP001610444"/>
    </source>
</evidence>
<evidence type="ECO:0000259" key="3">
    <source>
        <dbReference type="Pfam" id="PF22939"/>
    </source>
</evidence>
<dbReference type="PANTHER" id="PTHR46082:SF11">
    <property type="entry name" value="AAA+ ATPASE DOMAIN-CONTAINING PROTEIN-RELATED"/>
    <property type="match status" value="1"/>
</dbReference>
<keyword evidence="1" id="KW-0677">Repeat</keyword>
<keyword evidence="6" id="KW-1185">Reference proteome</keyword>
<dbReference type="Pfam" id="PF24883">
    <property type="entry name" value="NPHP3_N"/>
    <property type="match status" value="1"/>
</dbReference>
<evidence type="ECO:0000259" key="4">
    <source>
        <dbReference type="Pfam" id="PF24883"/>
    </source>
</evidence>
<feature type="domain" description="GPI inositol-deacylase winged helix" evidence="3">
    <location>
        <begin position="653"/>
        <end position="728"/>
    </location>
</feature>
<dbReference type="InterPro" id="IPR055530">
    <property type="entry name" value="DUF7104"/>
</dbReference>
<dbReference type="Pfam" id="PF01048">
    <property type="entry name" value="PNP_UDP_1"/>
    <property type="match status" value="1"/>
</dbReference>
<evidence type="ECO:0000313" key="5">
    <source>
        <dbReference type="EMBL" id="KAL2853575.1"/>
    </source>
</evidence>
<dbReference type="SUPFAM" id="SSF53167">
    <property type="entry name" value="Purine and uridine phosphorylases"/>
    <property type="match status" value="1"/>
</dbReference>
<feature type="domain" description="Nucleoside phosphorylase" evidence="2">
    <location>
        <begin position="11"/>
        <end position="289"/>
    </location>
</feature>
<organism evidence="5 6">
    <name type="scientific">Aspergillus pseudodeflectus</name>
    <dbReference type="NCBI Taxonomy" id="176178"/>
    <lineage>
        <taxon>Eukaryota</taxon>
        <taxon>Fungi</taxon>
        <taxon>Dikarya</taxon>
        <taxon>Ascomycota</taxon>
        <taxon>Pezizomycotina</taxon>
        <taxon>Eurotiomycetes</taxon>
        <taxon>Eurotiomycetidae</taxon>
        <taxon>Eurotiales</taxon>
        <taxon>Aspergillaceae</taxon>
        <taxon>Aspergillus</taxon>
        <taxon>Aspergillus subgen. Nidulantes</taxon>
    </lineage>
</organism>
<dbReference type="Pfam" id="PF23397">
    <property type="entry name" value="DUF7104"/>
    <property type="match status" value="9"/>
</dbReference>
<dbReference type="SUPFAM" id="SSF52540">
    <property type="entry name" value="P-loop containing nucleoside triphosphate hydrolases"/>
    <property type="match status" value="1"/>
</dbReference>
<feature type="domain" description="Nephrocystin 3-like N-terminal" evidence="4">
    <location>
        <begin position="355"/>
        <end position="536"/>
    </location>
</feature>